<feature type="compositionally biased region" description="Low complexity" evidence="6">
    <location>
        <begin position="76"/>
        <end position="87"/>
    </location>
</feature>
<feature type="transmembrane region" description="Helical" evidence="7">
    <location>
        <begin position="268"/>
        <end position="286"/>
    </location>
</feature>
<dbReference type="InterPro" id="IPR020846">
    <property type="entry name" value="MFS_dom"/>
</dbReference>
<dbReference type="InParanoid" id="V5FMY7"/>
<dbReference type="CDD" id="cd17323">
    <property type="entry name" value="MFS_Tpo1_MDR_like"/>
    <property type="match status" value="1"/>
</dbReference>
<feature type="transmembrane region" description="Helical" evidence="7">
    <location>
        <begin position="209"/>
        <end position="231"/>
    </location>
</feature>
<feature type="transmembrane region" description="Helical" evidence="7">
    <location>
        <begin position="449"/>
        <end position="476"/>
    </location>
</feature>
<feature type="transmembrane region" description="Helical" evidence="7">
    <location>
        <begin position="606"/>
        <end position="630"/>
    </location>
</feature>
<dbReference type="PANTHER" id="PTHR23502:SF182">
    <property type="entry name" value="POLYAMINE TRANSPORTER, PUTATIVE-RELATED"/>
    <property type="match status" value="1"/>
</dbReference>
<evidence type="ECO:0000256" key="6">
    <source>
        <dbReference type="SAM" id="MobiDB-lite"/>
    </source>
</evidence>
<feature type="domain" description="Major facilitator superfamily (MFS) profile" evidence="8">
    <location>
        <begin position="114"/>
        <end position="547"/>
    </location>
</feature>
<evidence type="ECO:0000256" key="4">
    <source>
        <dbReference type="ARBA" id="ARBA00022989"/>
    </source>
</evidence>
<evidence type="ECO:0000256" key="3">
    <source>
        <dbReference type="ARBA" id="ARBA00022692"/>
    </source>
</evidence>
<comment type="caution">
    <text evidence="9">The sequence shown here is derived from an EMBL/GenBank/DDBJ whole genome shotgun (WGS) entry which is preliminary data.</text>
</comment>
<feature type="transmembrane region" description="Helical" evidence="7">
    <location>
        <begin position="516"/>
        <end position="538"/>
    </location>
</feature>
<dbReference type="SUPFAM" id="SSF103473">
    <property type="entry name" value="MFS general substrate transporter"/>
    <property type="match status" value="1"/>
</dbReference>
<dbReference type="EMBL" id="BAUL01000053">
    <property type="protein sequence ID" value="GAD93288.1"/>
    <property type="molecule type" value="Genomic_DNA"/>
</dbReference>
<feature type="transmembrane region" description="Helical" evidence="7">
    <location>
        <begin position="152"/>
        <end position="172"/>
    </location>
</feature>
<dbReference type="Gene3D" id="1.20.1250.20">
    <property type="entry name" value="MFS general substrate transporter like domains"/>
    <property type="match status" value="1"/>
</dbReference>
<evidence type="ECO:0000313" key="9">
    <source>
        <dbReference type="EMBL" id="GAD93288.1"/>
    </source>
</evidence>
<keyword evidence="4 7" id="KW-1133">Transmembrane helix</keyword>
<keyword evidence="5 7" id="KW-0472">Membrane</keyword>
<proteinExistence type="inferred from homology"/>
<feature type="compositionally biased region" description="Polar residues" evidence="6">
    <location>
        <begin position="39"/>
        <end position="50"/>
    </location>
</feature>
<evidence type="ECO:0000259" key="8">
    <source>
        <dbReference type="PROSITE" id="PS50850"/>
    </source>
</evidence>
<reference evidence="10" key="1">
    <citation type="journal article" date="2014" name="Genome Announc.">
        <title>Draft genome sequence of the formaldehyde-resistant fungus Byssochlamys spectabilis No. 5 (anamorph Paecilomyces variotii No. 5) (NBRC109023).</title>
        <authorList>
            <person name="Oka T."/>
            <person name="Ekino K."/>
            <person name="Fukuda K."/>
            <person name="Nomura Y."/>
        </authorList>
    </citation>
    <scope>NUCLEOTIDE SEQUENCE [LARGE SCALE GENOMIC DNA]</scope>
    <source>
        <strain evidence="10">No. 5 / NBRC 109023</strain>
    </source>
</reference>
<evidence type="ECO:0000256" key="5">
    <source>
        <dbReference type="ARBA" id="ARBA00023136"/>
    </source>
</evidence>
<evidence type="ECO:0000313" key="10">
    <source>
        <dbReference type="Proteomes" id="UP000018001"/>
    </source>
</evidence>
<gene>
    <name evidence="9" type="ORF">PVAR5_1896</name>
</gene>
<dbReference type="GO" id="GO:0005886">
    <property type="term" value="C:plasma membrane"/>
    <property type="evidence" value="ECO:0007669"/>
    <property type="project" value="UniProtKB-SubCell"/>
</dbReference>
<keyword evidence="10" id="KW-1185">Reference proteome</keyword>
<comment type="subcellular location">
    <subcellularLocation>
        <location evidence="1">Cell membrane</location>
        <topology evidence="1">Multi-pass membrane protein</topology>
    </subcellularLocation>
</comment>
<dbReference type="PANTHER" id="PTHR23502">
    <property type="entry name" value="MAJOR FACILITATOR SUPERFAMILY"/>
    <property type="match status" value="1"/>
</dbReference>
<feature type="transmembrane region" description="Helical" evidence="7">
    <location>
        <begin position="377"/>
        <end position="403"/>
    </location>
</feature>
<feature type="transmembrane region" description="Helical" evidence="7">
    <location>
        <begin position="339"/>
        <end position="365"/>
    </location>
</feature>
<feature type="transmembrane region" description="Helical" evidence="7">
    <location>
        <begin position="179"/>
        <end position="197"/>
    </location>
</feature>
<dbReference type="FunFam" id="1.20.1250.20:FF:000082">
    <property type="entry name" value="MFS multidrug transporter, putative"/>
    <property type="match status" value="1"/>
</dbReference>
<dbReference type="AlphaFoldDB" id="V5FMY7"/>
<feature type="transmembrane region" description="Helical" evidence="7">
    <location>
        <begin position="488"/>
        <end position="510"/>
    </location>
</feature>
<name>V5FMY7_BYSSN</name>
<organism evidence="9 10">
    <name type="scientific">Byssochlamys spectabilis (strain No. 5 / NBRC 109023)</name>
    <name type="common">Paecilomyces variotii</name>
    <dbReference type="NCBI Taxonomy" id="1356009"/>
    <lineage>
        <taxon>Eukaryota</taxon>
        <taxon>Fungi</taxon>
        <taxon>Dikarya</taxon>
        <taxon>Ascomycota</taxon>
        <taxon>Pezizomycotina</taxon>
        <taxon>Eurotiomycetes</taxon>
        <taxon>Eurotiomycetidae</taxon>
        <taxon>Eurotiales</taxon>
        <taxon>Thermoascaceae</taxon>
        <taxon>Paecilomyces</taxon>
    </lineage>
</organism>
<feature type="transmembrane region" description="Helical" evidence="7">
    <location>
        <begin position="112"/>
        <end position="132"/>
    </location>
</feature>
<feature type="transmembrane region" description="Helical" evidence="7">
    <location>
        <begin position="424"/>
        <end position="443"/>
    </location>
</feature>
<dbReference type="Pfam" id="PF07690">
    <property type="entry name" value="MFS_1"/>
    <property type="match status" value="1"/>
</dbReference>
<accession>V5FMY7</accession>
<feature type="region of interest" description="Disordered" evidence="6">
    <location>
        <begin position="39"/>
        <end position="101"/>
    </location>
</feature>
<evidence type="ECO:0000256" key="7">
    <source>
        <dbReference type="SAM" id="Phobius"/>
    </source>
</evidence>
<dbReference type="FunCoup" id="V5FMY7">
    <property type="interactions" value="35"/>
</dbReference>
<keyword evidence="3 7" id="KW-0812">Transmembrane</keyword>
<dbReference type="eggNOG" id="KOG0255">
    <property type="taxonomic scope" value="Eukaryota"/>
</dbReference>
<dbReference type="InterPro" id="IPR011701">
    <property type="entry name" value="MFS"/>
</dbReference>
<evidence type="ECO:0000256" key="2">
    <source>
        <dbReference type="ARBA" id="ARBA00008335"/>
    </source>
</evidence>
<dbReference type="PROSITE" id="PS50850">
    <property type="entry name" value="MFS"/>
    <property type="match status" value="1"/>
</dbReference>
<protein>
    <submittedName>
        <fullName evidence="9">MFS transporter, putative</fullName>
    </submittedName>
</protein>
<dbReference type="GO" id="GO:0015606">
    <property type="term" value="F:spermidine transmembrane transporter activity"/>
    <property type="evidence" value="ECO:0007669"/>
    <property type="project" value="TreeGrafter"/>
</dbReference>
<dbReference type="Proteomes" id="UP000018001">
    <property type="component" value="Unassembled WGS sequence"/>
</dbReference>
<evidence type="ECO:0000256" key="1">
    <source>
        <dbReference type="ARBA" id="ARBA00004651"/>
    </source>
</evidence>
<dbReference type="GO" id="GO:0000297">
    <property type="term" value="F:spermine transmembrane transporter activity"/>
    <property type="evidence" value="ECO:0007669"/>
    <property type="project" value="TreeGrafter"/>
</dbReference>
<dbReference type="OrthoDB" id="3936150at2759"/>
<comment type="similarity">
    <text evidence="2">Belongs to the major facilitator superfamily.</text>
</comment>
<sequence>MARLLQKDVGSALVMCWDLFKLVPSICLGETFVMETDQTQHGRNSSADQQGETRDGDGNQLAISYNEASDVEKSAEQSSTSSKTSNQPPSPMTFDGPDDPGNPHNWGMWKKAYTTSIPGLMGLAVTFGSSVYSPSYAEVAERFHVSNTAALLPITLYTYGLACGPVIAAPLSETYGRRFIYVFCMPLSLLFTLGAGFSQSFASLLVCRLLAGILGSPPLAVGAGTNLDIWAPIHRARAVSLFLVAPFLGPALGPAVGGYVAEFKGWRWTQWTSIFLGAAVWIYSLGAKETYAKIILAKRAKKLGKPLPPSPIPSGLPAIKFLLTVTLARPIHMILTEPIVGLYSLYVGFNFSVLFCFFAAFPLVFRGVYRFSVGEAGLVFLGLSAGCAAAAATFLVIDNYVYIRRVLRNRAAGGDGNIAPENRLYGAMLGSVLLTIGLFWFAWTARADIHWISCVIATVFFACGNLLTFTSCALYLTDVYGPLNGASAMAANGIVRYMLGGSFPLFTVQMYEKLGIAWATSLLAFISLALLPVPWLFFRYGSVVRKKSGPKTLFAAMRRIVDAAKPSESRYSAAHRALDQLLVIDIENLRASSSNQPTMAAGFKNLIPLLILLVVIGVLAAVGFVAYAIMQEVSNQTRAKMEKKHIMFNKDGLKVEVKEMTDEAYKDRSQSVLVNMWNHTSFPAYKSRIWGNGSGASKRKW</sequence>
<feature type="transmembrane region" description="Helical" evidence="7">
    <location>
        <begin position="238"/>
        <end position="256"/>
    </location>
</feature>
<dbReference type="InterPro" id="IPR036259">
    <property type="entry name" value="MFS_trans_sf"/>
</dbReference>
<dbReference type="HOGENOM" id="CLU_008455_11_3_1"/>